<evidence type="ECO:0000313" key="2">
    <source>
        <dbReference type="Proteomes" id="UP000179251"/>
    </source>
</evidence>
<accession>A0A1F5VII0</accession>
<dbReference type="Proteomes" id="UP000179251">
    <property type="component" value="Unassembled WGS sequence"/>
</dbReference>
<reference evidence="1 2" key="1">
    <citation type="journal article" date="2016" name="Nat. Commun.">
        <title>Thousands of microbial genomes shed light on interconnected biogeochemical processes in an aquifer system.</title>
        <authorList>
            <person name="Anantharaman K."/>
            <person name="Brown C.T."/>
            <person name="Hug L.A."/>
            <person name="Sharon I."/>
            <person name="Castelle C.J."/>
            <person name="Probst A.J."/>
            <person name="Thomas B.C."/>
            <person name="Singh A."/>
            <person name="Wilkins M.J."/>
            <person name="Karaoz U."/>
            <person name="Brodie E.L."/>
            <person name="Williams K.H."/>
            <person name="Hubbard S.S."/>
            <person name="Banfield J.F."/>
        </authorList>
    </citation>
    <scope>NUCLEOTIDE SEQUENCE [LARGE SCALE GENOMIC DNA]</scope>
</reference>
<dbReference type="EMBL" id="MFHD01000005">
    <property type="protein sequence ID" value="OGF63273.1"/>
    <property type="molecule type" value="Genomic_DNA"/>
</dbReference>
<comment type="caution">
    <text evidence="1">The sequence shown here is derived from an EMBL/GenBank/DDBJ whole genome shotgun (WGS) entry which is preliminary data.</text>
</comment>
<evidence type="ECO:0000313" key="1">
    <source>
        <dbReference type="EMBL" id="OGF63273.1"/>
    </source>
</evidence>
<gene>
    <name evidence="1" type="ORF">A2834_04030</name>
</gene>
<organism evidence="1 2">
    <name type="scientific">Candidatus Giovannonibacteria bacterium RIFCSPHIGHO2_01_FULL_45_23</name>
    <dbReference type="NCBI Taxonomy" id="1798325"/>
    <lineage>
        <taxon>Bacteria</taxon>
        <taxon>Candidatus Giovannoniibacteriota</taxon>
    </lineage>
</organism>
<sequence length="480" mass="55307">MPERIKIESTANTKEDVEFLPYFPTDLERAKNGLEKFNEVFERSEVLRKAAEDGRNRKILLSTMGLFPEIGFYGGTGFDRMETEQERKELQRIYEEEFDLKLLFWDEPAEGKQWQCSIINPSSVEKVIKNCPIPDLFPEEARRDPVKWVLSNKFEWDDPCSDGDFNDEDISKRAVRFGILSGYAPRASAAYPDFKLAEKAIVNKLSEKEQKFYSEYVRSEKDGRKLSGPLEGLLASSVEKGVISSFQAKLLRNIIVHKDMTGVGYGFFDEDEKYFDNIKTILDKYTTADLNDEDIAIKLLESVNTKELEKLQEFHGFSADQIKLYKYFAALRKRAHDAMEKDLTARLKKNPQPTAEELNLGTFKENLEPQVRKTVLALRKKGYNTYESGFHGLNKQKISFEKKFFENFSLTSDLEKTLRLKDVSAEMSVDSITLTLDRALTLVEMQTIWGAVGKSLPDLKRNAEPSTLFSSESFRKRFMK</sequence>
<protein>
    <submittedName>
        <fullName evidence="1">Uncharacterized protein</fullName>
    </submittedName>
</protein>
<dbReference type="AlphaFoldDB" id="A0A1F5VII0"/>
<proteinExistence type="predicted"/>
<name>A0A1F5VII0_9BACT</name>
<dbReference type="STRING" id="1798325.A2834_04030"/>